<evidence type="ECO:0000313" key="3">
    <source>
        <dbReference type="Proteomes" id="UP000028730"/>
    </source>
</evidence>
<organism evidence="2 3">
    <name type="scientific">Bifidobacterium bombi DSM 19703</name>
    <dbReference type="NCBI Taxonomy" id="1341695"/>
    <lineage>
        <taxon>Bacteria</taxon>
        <taxon>Bacillati</taxon>
        <taxon>Actinomycetota</taxon>
        <taxon>Actinomycetes</taxon>
        <taxon>Bifidobacteriales</taxon>
        <taxon>Bifidobacteriaceae</taxon>
        <taxon>Bifidobacterium</taxon>
    </lineage>
</organism>
<comment type="caution">
    <text evidence="2">The sequence shown here is derived from an EMBL/GenBank/DDBJ whole genome shotgun (WGS) entry which is preliminary data.</text>
</comment>
<dbReference type="eggNOG" id="COG3022">
    <property type="taxonomic scope" value="Bacteria"/>
</dbReference>
<gene>
    <name evidence="2" type="ORF">BBOMB_0387</name>
</gene>
<evidence type="ECO:0000256" key="1">
    <source>
        <dbReference type="HAMAP-Rule" id="MF_00652"/>
    </source>
</evidence>
<dbReference type="NCBIfam" id="NF002542">
    <property type="entry name" value="PRK02101.1-3"/>
    <property type="match status" value="1"/>
</dbReference>
<dbReference type="STRING" id="1341695.BBOMB_0387"/>
<evidence type="ECO:0000313" key="2">
    <source>
        <dbReference type="EMBL" id="KFF31056.1"/>
    </source>
</evidence>
<dbReference type="GO" id="GO:0033194">
    <property type="term" value="P:response to hydroperoxide"/>
    <property type="evidence" value="ECO:0007669"/>
    <property type="project" value="TreeGrafter"/>
</dbReference>
<keyword evidence="3" id="KW-1185">Reference proteome</keyword>
<name>A0A080N2J5_9BIFI</name>
<dbReference type="InterPro" id="IPR005583">
    <property type="entry name" value="YaaA"/>
</dbReference>
<dbReference type="AlphaFoldDB" id="A0A080N2J5"/>
<dbReference type="Pfam" id="PF03883">
    <property type="entry name" value="H2O2_YaaD"/>
    <property type="match status" value="1"/>
</dbReference>
<dbReference type="RefSeq" id="WP_044086580.1">
    <property type="nucleotide sequence ID" value="NZ_ATLK01000001.1"/>
</dbReference>
<comment type="similarity">
    <text evidence="1">Belongs to the UPF0246 family.</text>
</comment>
<proteinExistence type="inferred from homology"/>
<dbReference type="HAMAP" id="MF_00652">
    <property type="entry name" value="UPF0246"/>
    <property type="match status" value="1"/>
</dbReference>
<reference evidence="2 3" key="1">
    <citation type="journal article" date="2014" name="Appl. Environ. Microbiol.">
        <title>Genomic encyclopedia of type strains of the genus Bifidobacterium.</title>
        <authorList>
            <person name="Milani C."/>
            <person name="Lugli G.A."/>
            <person name="Duranti S."/>
            <person name="Turroni F."/>
            <person name="Bottacini F."/>
            <person name="Mangifesta M."/>
            <person name="Sanchez B."/>
            <person name="Viappiani A."/>
            <person name="Mancabelli L."/>
            <person name="Taminiau B."/>
            <person name="Delcenserie V."/>
            <person name="Barrangou R."/>
            <person name="Margolles A."/>
            <person name="van Sinderen D."/>
            <person name="Ventura M."/>
        </authorList>
    </citation>
    <scope>NUCLEOTIDE SEQUENCE [LARGE SCALE GENOMIC DNA]</scope>
    <source>
        <strain evidence="2 3">DSM 19703</strain>
    </source>
</reference>
<dbReference type="Proteomes" id="UP000028730">
    <property type="component" value="Unassembled WGS sequence"/>
</dbReference>
<dbReference type="EMBL" id="ATLK01000001">
    <property type="protein sequence ID" value="KFF31056.1"/>
    <property type="molecule type" value="Genomic_DNA"/>
</dbReference>
<dbReference type="GO" id="GO:0005829">
    <property type="term" value="C:cytosol"/>
    <property type="evidence" value="ECO:0007669"/>
    <property type="project" value="TreeGrafter"/>
</dbReference>
<accession>A0A080N2J5</accession>
<dbReference type="PANTHER" id="PTHR30283">
    <property type="entry name" value="PEROXIDE STRESS RESPONSE PROTEIN YAAA"/>
    <property type="match status" value="1"/>
</dbReference>
<sequence length="262" mass="30303">MLVIVSPSKTLDFLTPLSIETYTVPALQNEAEELIESCRKLSCADIQEFMGVSAKLANLTYRRFQDWSKACEPGVNARQALFAFSGKAYESLHARDFSEEDLVYAQDHLRILSGLYGALRPLDIIEPYRLDMGSRIPLGGKTGPCGFWKRALTEHLNTELASHHYGTLIDLASREYFSALRAEAVNARIIQPIFMDRVRDEYRIVSFRAKQARGLMSRYIIRNRLEDETNLRRFDWAGYRYDVRRSDEYRWVFIREAEGNPE</sequence>
<protein>
    <recommendedName>
        <fullName evidence="1">UPF0246 protein BBOMB_0387</fullName>
    </recommendedName>
</protein>
<dbReference type="OrthoDB" id="3210767at2"/>
<dbReference type="PANTHER" id="PTHR30283:SF4">
    <property type="entry name" value="PEROXIDE STRESS RESISTANCE PROTEIN YAAA"/>
    <property type="match status" value="1"/>
</dbReference>